<dbReference type="PaxDb" id="4113-PGSC0003DMT400066985"/>
<protein>
    <submittedName>
        <fullName evidence="1">Uncharacterized protein</fullName>
    </submittedName>
</protein>
<evidence type="ECO:0000313" key="1">
    <source>
        <dbReference type="EnsemblPlants" id="PGSC0003DMT400066985"/>
    </source>
</evidence>
<dbReference type="EnsemblPlants" id="PGSC0003DMT400066985">
    <property type="protein sequence ID" value="PGSC0003DMT400066985"/>
    <property type="gene ID" value="PGSC0003DMG401026039"/>
</dbReference>
<evidence type="ECO:0000313" key="2">
    <source>
        <dbReference type="Proteomes" id="UP000011115"/>
    </source>
</evidence>
<dbReference type="eggNOG" id="ENOG502S7U5">
    <property type="taxonomic scope" value="Eukaryota"/>
</dbReference>
<organism evidence="1 2">
    <name type="scientific">Solanum tuberosum</name>
    <name type="common">Potato</name>
    <dbReference type="NCBI Taxonomy" id="4113"/>
    <lineage>
        <taxon>Eukaryota</taxon>
        <taxon>Viridiplantae</taxon>
        <taxon>Streptophyta</taxon>
        <taxon>Embryophyta</taxon>
        <taxon>Tracheophyta</taxon>
        <taxon>Spermatophyta</taxon>
        <taxon>Magnoliopsida</taxon>
        <taxon>eudicotyledons</taxon>
        <taxon>Gunneridae</taxon>
        <taxon>Pentapetalae</taxon>
        <taxon>asterids</taxon>
        <taxon>lamiids</taxon>
        <taxon>Solanales</taxon>
        <taxon>Solanaceae</taxon>
        <taxon>Solanoideae</taxon>
        <taxon>Solaneae</taxon>
        <taxon>Solanum</taxon>
    </lineage>
</organism>
<proteinExistence type="predicted"/>
<reference evidence="2" key="1">
    <citation type="journal article" date="2011" name="Nature">
        <title>Genome sequence and analysis of the tuber crop potato.</title>
        <authorList>
            <consortium name="The Potato Genome Sequencing Consortium"/>
        </authorList>
    </citation>
    <scope>NUCLEOTIDE SEQUENCE [LARGE SCALE GENOMIC DNA]</scope>
    <source>
        <strain evidence="2">cv. DM1-3 516 R44</strain>
    </source>
</reference>
<reference evidence="1" key="2">
    <citation type="submission" date="2015-06" db="UniProtKB">
        <authorList>
            <consortium name="EnsemblPlants"/>
        </authorList>
    </citation>
    <scope>IDENTIFICATION</scope>
    <source>
        <strain evidence="1">DM1-3 516 R44</strain>
    </source>
</reference>
<dbReference type="PANTHER" id="PTHR37744:SF1">
    <property type="entry name" value="STAR LIPID TRANSFER-LIKE PROTEIN"/>
    <property type="match status" value="1"/>
</dbReference>
<dbReference type="HOGENOM" id="CLU_1398547_0_0_1"/>
<sequence length="195" mass="21635">MSKANWQKLINLRVLMTMSPKLVLLGTNGEPKRKAHRIRPKSTTKLLTTTPVIGHDEAEMNQNEENAAVDGTSRYRWWAVASTGQLLWGIYAYRRGFAGECRMMPLKAFAVASLFVGATASASMASLRACGIHSIQPIDTNFWKYLGCTEAFWVKYCSGFGEVLKAYASSKEVLKAYGNSSHLQAKAYLLGDMKN</sequence>
<dbReference type="PANTHER" id="PTHR37744">
    <property type="entry name" value="STAR LIPID TRANSFER-LIKE PROTEIN"/>
    <property type="match status" value="1"/>
</dbReference>
<keyword evidence="2" id="KW-1185">Reference proteome</keyword>
<accession>M1CGH1</accession>
<dbReference type="Proteomes" id="UP000011115">
    <property type="component" value="Unassembled WGS sequence"/>
</dbReference>
<dbReference type="InParanoid" id="M1CGH1"/>
<dbReference type="AlphaFoldDB" id="M1CGH1"/>
<name>M1CGH1_SOLTU</name>
<dbReference type="Gramene" id="PGSC0003DMT400066985">
    <property type="protein sequence ID" value="PGSC0003DMT400066985"/>
    <property type="gene ID" value="PGSC0003DMG401026039"/>
</dbReference>